<dbReference type="RefSeq" id="WP_035131025.1">
    <property type="nucleotide sequence ID" value="NZ_JBQHQR010000002.1"/>
</dbReference>
<dbReference type="AlphaFoldDB" id="A0A084JEW2"/>
<protein>
    <submittedName>
        <fullName evidence="3">DUF1659 domain-containing protein</fullName>
    </submittedName>
</protein>
<feature type="domain" description="DUF1659" evidence="1">
    <location>
        <begin position="2"/>
        <end position="73"/>
    </location>
</feature>
<keyword evidence="4" id="KW-1185">Reference proteome</keyword>
<name>A0A084JEW2_9CLOT</name>
<dbReference type="Proteomes" id="UP000028542">
    <property type="component" value="Unassembled WGS sequence"/>
</dbReference>
<organism evidence="2 4">
    <name type="scientific">Clostridium sulfidigenes</name>
    <dbReference type="NCBI Taxonomy" id="318464"/>
    <lineage>
        <taxon>Bacteria</taxon>
        <taxon>Bacillati</taxon>
        <taxon>Bacillota</taxon>
        <taxon>Clostridia</taxon>
        <taxon>Eubacteriales</taxon>
        <taxon>Clostridiaceae</taxon>
        <taxon>Clostridium</taxon>
    </lineage>
</organism>
<dbReference type="EMBL" id="JPMD01000011">
    <property type="protein sequence ID" value="KEZ87496.1"/>
    <property type="molecule type" value="Genomic_DNA"/>
</dbReference>
<dbReference type="EMBL" id="SVCM01000039">
    <property type="protein sequence ID" value="MBE6059208.1"/>
    <property type="molecule type" value="Genomic_DNA"/>
</dbReference>
<evidence type="ECO:0000313" key="2">
    <source>
        <dbReference type="EMBL" id="KEZ87496.1"/>
    </source>
</evidence>
<reference evidence="3" key="2">
    <citation type="submission" date="2019-04" db="EMBL/GenBank/DDBJ databases">
        <title>Evolution of Biomass-Degrading Anaerobic Consortia Revealed by Metagenomics.</title>
        <authorList>
            <person name="Peng X."/>
        </authorList>
    </citation>
    <scope>NUCLEOTIDE SEQUENCE</scope>
    <source>
        <strain evidence="3">SIG254</strain>
    </source>
</reference>
<dbReference type="InterPro" id="IPR012454">
    <property type="entry name" value="DUF1659"/>
</dbReference>
<comment type="caution">
    <text evidence="2">The sequence shown here is derived from an EMBL/GenBank/DDBJ whole genome shotgun (WGS) entry which is preliminary data.</text>
</comment>
<reference evidence="2 4" key="1">
    <citation type="submission" date="2014-07" db="EMBL/GenBank/DDBJ databases">
        <title>Draft genome of Clostridium sulfidigenes 113A isolated from sediments associated with methane hydrate from Krishna Godavari basin.</title>
        <authorList>
            <person name="Honkalas V.S."/>
            <person name="Dabir A.P."/>
            <person name="Arora P."/>
            <person name="Dhakephalkar P.K."/>
        </authorList>
    </citation>
    <scope>NUCLEOTIDE SEQUENCE [LARGE SCALE GENOMIC DNA]</scope>
    <source>
        <strain evidence="2 4">113A</strain>
    </source>
</reference>
<gene>
    <name evidence="3" type="ORF">E7215_03400</name>
    <name evidence="2" type="ORF">IO99_05295</name>
</gene>
<evidence type="ECO:0000313" key="4">
    <source>
        <dbReference type="Proteomes" id="UP000028542"/>
    </source>
</evidence>
<dbReference type="Pfam" id="PF07872">
    <property type="entry name" value="DUF1659"/>
    <property type="match status" value="1"/>
</dbReference>
<proteinExistence type="predicted"/>
<evidence type="ECO:0000259" key="1">
    <source>
        <dbReference type="Pfam" id="PF07872"/>
    </source>
</evidence>
<dbReference type="eggNOG" id="ENOG5032J5E">
    <property type="taxonomic scope" value="Bacteria"/>
</dbReference>
<accession>A0A084JEW2</accession>
<evidence type="ECO:0000313" key="3">
    <source>
        <dbReference type="EMBL" id="MBE6059208.1"/>
    </source>
</evidence>
<sequence>MAVDKVLNTTSFHIEVENGTDKTGATIYKKKTFSGVKPSVDPQNVFDVAEAIKDVLSASTRDSYLNETSKLVNA</sequence>
<dbReference type="Proteomes" id="UP000768462">
    <property type="component" value="Unassembled WGS sequence"/>
</dbReference>